<dbReference type="PANTHER" id="PTHR13138:SF3">
    <property type="entry name" value="CD2 ANTIGEN CYTOPLASMIC TAIL-BINDING PROTEIN 2"/>
    <property type="match status" value="1"/>
</dbReference>
<proteinExistence type="predicted"/>
<evidence type="ECO:0000313" key="2">
    <source>
        <dbReference type="EMBL" id="VDN89466.1"/>
    </source>
</evidence>
<dbReference type="WBParaSite" id="BPAG_0000831801-mRNA-1">
    <property type="protein sequence ID" value="BPAG_0000831801-mRNA-1"/>
    <property type="gene ID" value="BPAG_0000831801"/>
</dbReference>
<evidence type="ECO:0000313" key="3">
    <source>
        <dbReference type="Proteomes" id="UP000278627"/>
    </source>
</evidence>
<dbReference type="GO" id="GO:0005682">
    <property type="term" value="C:U5 snRNP"/>
    <property type="evidence" value="ECO:0007669"/>
    <property type="project" value="InterPro"/>
</dbReference>
<dbReference type="Proteomes" id="UP000278627">
    <property type="component" value="Unassembled WGS sequence"/>
</dbReference>
<name>A0A0N4TJ57_BRUPA</name>
<organism evidence="4">
    <name type="scientific">Brugia pahangi</name>
    <name type="common">Filarial nematode worm</name>
    <dbReference type="NCBI Taxonomy" id="6280"/>
    <lineage>
        <taxon>Eukaryota</taxon>
        <taxon>Metazoa</taxon>
        <taxon>Ecdysozoa</taxon>
        <taxon>Nematoda</taxon>
        <taxon>Chromadorea</taxon>
        <taxon>Rhabditida</taxon>
        <taxon>Spirurina</taxon>
        <taxon>Spiruromorpha</taxon>
        <taxon>Filarioidea</taxon>
        <taxon>Onchocercidae</taxon>
        <taxon>Brugia</taxon>
    </lineage>
</organism>
<evidence type="ECO:0000256" key="1">
    <source>
        <dbReference type="SAM" id="MobiDB-lite"/>
    </source>
</evidence>
<sequence length="362" mass="41562">MAKSKVRFSEVDELTDEGALLHSREKYARYQEDEEEQRKNSDGEENEDDIRKVYQSKHTLDSDEEEEVKYKKLDVDKIDGQEEAGLEYEGNTKIMAFNMKEDLEEGHFDSDGNFIFDKKETEIKDAWLDNIDWANVKAEAGDQWHQKNVLPYHFVTFISGREEDNSTTKILGNSELKHIYTKIASMLKSNETIERALARFGKEKGLSAAEERRKRWAAKKAGKEYVNEKNFAVKELTGLTDTLVSNGEMEAYQYTLEKVQFMIQELESKAVDVLDMFSNEAPTCSNRGESKKTDGTAKPTNNAVVWEYKLSNDDGAEIIGPVSSEEMMKLQGEGKFENGGWARKKGMQTFYTIARLDFEIYI</sequence>
<dbReference type="PANTHER" id="PTHR13138">
    <property type="entry name" value="PROTEIN LIN1"/>
    <property type="match status" value="1"/>
</dbReference>
<gene>
    <name evidence="2" type="ORF">BPAG_LOCUS8280</name>
</gene>
<dbReference type="AlphaFoldDB" id="A0A0N4TJ57"/>
<dbReference type="Gene3D" id="3.30.1490.40">
    <property type="match status" value="1"/>
</dbReference>
<feature type="compositionally biased region" description="Basic and acidic residues" evidence="1">
    <location>
        <begin position="22"/>
        <end position="42"/>
    </location>
</feature>
<protein>
    <submittedName>
        <fullName evidence="4">GYF domain-containing protein</fullName>
    </submittedName>
</protein>
<reference evidence="2 3" key="2">
    <citation type="submission" date="2018-11" db="EMBL/GenBank/DDBJ databases">
        <authorList>
            <consortium name="Pathogen Informatics"/>
        </authorList>
    </citation>
    <scope>NUCLEOTIDE SEQUENCE [LARGE SCALE GENOMIC DNA]</scope>
</reference>
<reference evidence="4" key="1">
    <citation type="submission" date="2017-02" db="UniProtKB">
        <authorList>
            <consortium name="WormBaseParasite"/>
        </authorList>
    </citation>
    <scope>IDENTIFICATION</scope>
</reference>
<feature type="region of interest" description="Disordered" evidence="1">
    <location>
        <begin position="1"/>
        <end position="65"/>
    </location>
</feature>
<dbReference type="InterPro" id="IPR039905">
    <property type="entry name" value="CD2BP2/Lin1"/>
</dbReference>
<dbReference type="EMBL" id="UZAD01013132">
    <property type="protein sequence ID" value="VDN89466.1"/>
    <property type="molecule type" value="Genomic_DNA"/>
</dbReference>
<evidence type="ECO:0000313" key="4">
    <source>
        <dbReference type="WBParaSite" id="BPAG_0000831801-mRNA-1"/>
    </source>
</evidence>
<accession>A0A0N4TJ57</accession>
<dbReference type="InterPro" id="IPR035445">
    <property type="entry name" value="GYF-like_dom_sf"/>
</dbReference>
<dbReference type="STRING" id="6280.A0A0N4TJ57"/>
<keyword evidence="3" id="KW-1185">Reference proteome</keyword>
<dbReference type="SUPFAM" id="SSF55277">
    <property type="entry name" value="GYF domain"/>
    <property type="match status" value="1"/>
</dbReference>